<gene>
    <name evidence="1" type="ORF">SPHINGO8BC_90161</name>
</gene>
<dbReference type="EMBL" id="CABWMV010000028">
    <property type="protein sequence ID" value="VXD07953.1"/>
    <property type="molecule type" value="Genomic_DNA"/>
</dbReference>
<protein>
    <submittedName>
        <fullName evidence="1">Uncharacterized protein</fullName>
    </submittedName>
</protein>
<dbReference type="RefSeq" id="WP_115050734.1">
    <property type="nucleotide sequence ID" value="NZ_CP068086.1"/>
</dbReference>
<dbReference type="GeneID" id="97179919"/>
<evidence type="ECO:0000313" key="2">
    <source>
        <dbReference type="Proteomes" id="UP000432350"/>
    </source>
</evidence>
<accession>A0A654DZC1</accession>
<name>A0A654DZC1_SPHMU</name>
<dbReference type="AlphaFoldDB" id="A0A654DZC1"/>
<reference evidence="1 2" key="1">
    <citation type="submission" date="2019-10" db="EMBL/GenBank/DDBJ databases">
        <authorList>
            <person name="Karimi E."/>
        </authorList>
    </citation>
    <scope>NUCLEOTIDE SEQUENCE [LARGE SCALE GENOMIC DNA]</scope>
    <source>
        <strain evidence="1">Sphingobacterium sp. 8BC</strain>
    </source>
</reference>
<dbReference type="Proteomes" id="UP000432350">
    <property type="component" value="Unassembled WGS sequence"/>
</dbReference>
<evidence type="ECO:0000313" key="1">
    <source>
        <dbReference type="EMBL" id="VXD07953.1"/>
    </source>
</evidence>
<proteinExistence type="predicted"/>
<organism evidence="1 2">
    <name type="scientific">Sphingobacterium multivorum</name>
    <dbReference type="NCBI Taxonomy" id="28454"/>
    <lineage>
        <taxon>Bacteria</taxon>
        <taxon>Pseudomonadati</taxon>
        <taxon>Bacteroidota</taxon>
        <taxon>Sphingobacteriia</taxon>
        <taxon>Sphingobacteriales</taxon>
        <taxon>Sphingobacteriaceae</taxon>
        <taxon>Sphingobacterium</taxon>
    </lineage>
</organism>
<sequence>MNKDTLVRSFLKAERIKMKKARNVIIGIFLVMFAFCYGFFLFAFFSKWSASEDKLSFFYKSLPTLSVLFIYLGFAFGILCWMAYIKNQKFINALQRLNDHDIAVYQEYNRRLMHFFAVAAPYLFCENEILFFPLIGNKRIAIHQIHRIETKIIRNYRGPNSYRIYFYNEFNKIHQVTMNQKGAFEFLQEELWKKKPDLVILARNH</sequence>